<evidence type="ECO:0000256" key="4">
    <source>
        <dbReference type="ARBA" id="ARBA00022989"/>
    </source>
</evidence>
<gene>
    <name evidence="8" type="ORF">GCM10022257_12780</name>
</gene>
<feature type="transmembrane region" description="Helical" evidence="6">
    <location>
        <begin position="181"/>
        <end position="203"/>
    </location>
</feature>
<comment type="similarity">
    <text evidence="2">Belongs to the EamA transporter family.</text>
</comment>
<comment type="subcellular location">
    <subcellularLocation>
        <location evidence="1">Membrane</location>
        <topology evidence="1">Multi-pass membrane protein</topology>
    </subcellularLocation>
</comment>
<feature type="transmembrane region" description="Helical" evidence="6">
    <location>
        <begin position="270"/>
        <end position="287"/>
    </location>
</feature>
<dbReference type="EMBL" id="BAABAV010000001">
    <property type="protein sequence ID" value="GAA4269177.1"/>
    <property type="molecule type" value="Genomic_DNA"/>
</dbReference>
<evidence type="ECO:0000256" key="3">
    <source>
        <dbReference type="ARBA" id="ARBA00022692"/>
    </source>
</evidence>
<feature type="transmembrane region" description="Helical" evidence="6">
    <location>
        <begin position="149"/>
        <end position="169"/>
    </location>
</feature>
<feature type="domain" description="EamA" evidence="7">
    <location>
        <begin position="152"/>
        <end position="286"/>
    </location>
</feature>
<dbReference type="InterPro" id="IPR037185">
    <property type="entry name" value="EmrE-like"/>
</dbReference>
<evidence type="ECO:0000256" key="5">
    <source>
        <dbReference type="ARBA" id="ARBA00023136"/>
    </source>
</evidence>
<proteinExistence type="inferred from homology"/>
<evidence type="ECO:0000256" key="2">
    <source>
        <dbReference type="ARBA" id="ARBA00007362"/>
    </source>
</evidence>
<feature type="transmembrane region" description="Helical" evidence="6">
    <location>
        <begin position="7"/>
        <end position="25"/>
    </location>
</feature>
<keyword evidence="5 6" id="KW-0472">Membrane</keyword>
<evidence type="ECO:0000256" key="6">
    <source>
        <dbReference type="SAM" id="Phobius"/>
    </source>
</evidence>
<organism evidence="8 9">
    <name type="scientific">Hyunsoonleella aestuarii</name>
    <dbReference type="NCBI Taxonomy" id="912802"/>
    <lineage>
        <taxon>Bacteria</taxon>
        <taxon>Pseudomonadati</taxon>
        <taxon>Bacteroidota</taxon>
        <taxon>Flavobacteriia</taxon>
        <taxon>Flavobacteriales</taxon>
        <taxon>Flavobacteriaceae</taxon>
    </lineage>
</organism>
<feature type="transmembrane region" description="Helical" evidence="6">
    <location>
        <begin position="215"/>
        <end position="235"/>
    </location>
</feature>
<keyword evidence="9" id="KW-1185">Reference proteome</keyword>
<dbReference type="Pfam" id="PF00892">
    <property type="entry name" value="EamA"/>
    <property type="match status" value="2"/>
</dbReference>
<keyword evidence="4 6" id="KW-1133">Transmembrane helix</keyword>
<dbReference type="PANTHER" id="PTHR32322">
    <property type="entry name" value="INNER MEMBRANE TRANSPORTER"/>
    <property type="match status" value="1"/>
</dbReference>
<reference evidence="9" key="1">
    <citation type="journal article" date="2019" name="Int. J. Syst. Evol. Microbiol.">
        <title>The Global Catalogue of Microorganisms (GCM) 10K type strain sequencing project: providing services to taxonomists for standard genome sequencing and annotation.</title>
        <authorList>
            <consortium name="The Broad Institute Genomics Platform"/>
            <consortium name="The Broad Institute Genome Sequencing Center for Infectious Disease"/>
            <person name="Wu L."/>
            <person name="Ma J."/>
        </authorList>
    </citation>
    <scope>NUCLEOTIDE SEQUENCE [LARGE SCALE GENOMIC DNA]</scope>
    <source>
        <strain evidence="9">JCM 17452</strain>
    </source>
</reference>
<dbReference type="InterPro" id="IPR000620">
    <property type="entry name" value="EamA_dom"/>
</dbReference>
<sequence>MKDNYAKWIYLITLSIIWGSSFILMKKVLIGLTPMQLGSLRIVFSAIFLFIVGFKKIKTIEVKDWKWVILTGLLGTFFPVFFFAYAQTEIDSSVASILNSLVPLNTIIIGYVIFKIMSTKSQIIGVIVGLLGAVMLISSGATLNENQNYLYAVFILLATISYAASVNILKRNLQNMHPLTIAVGNFSVIILPAIGVLIGSGFFSEEVLSSANLKVSLFYLVILSLFGTAMAKVLFNKLVHVATPVFASSVTYLMPIAAIFWGILDGETLSLLQVIASIVILIGVYLSHKRQS</sequence>
<dbReference type="InterPro" id="IPR050638">
    <property type="entry name" value="AA-Vitamin_Transporters"/>
</dbReference>
<keyword evidence="3 6" id="KW-0812">Transmembrane</keyword>
<evidence type="ECO:0000313" key="8">
    <source>
        <dbReference type="EMBL" id="GAA4269177.1"/>
    </source>
</evidence>
<dbReference type="PANTHER" id="PTHR32322:SF2">
    <property type="entry name" value="EAMA DOMAIN-CONTAINING PROTEIN"/>
    <property type="match status" value="1"/>
</dbReference>
<protein>
    <submittedName>
        <fullName evidence="8">DMT family transporter</fullName>
    </submittedName>
</protein>
<feature type="transmembrane region" description="Helical" evidence="6">
    <location>
        <begin position="123"/>
        <end position="143"/>
    </location>
</feature>
<evidence type="ECO:0000256" key="1">
    <source>
        <dbReference type="ARBA" id="ARBA00004141"/>
    </source>
</evidence>
<feature type="transmembrane region" description="Helical" evidence="6">
    <location>
        <begin position="37"/>
        <end position="55"/>
    </location>
</feature>
<dbReference type="SUPFAM" id="SSF103481">
    <property type="entry name" value="Multidrug resistance efflux transporter EmrE"/>
    <property type="match status" value="2"/>
</dbReference>
<feature type="transmembrane region" description="Helical" evidence="6">
    <location>
        <begin position="242"/>
        <end position="264"/>
    </location>
</feature>
<feature type="transmembrane region" description="Helical" evidence="6">
    <location>
        <begin position="92"/>
        <end position="114"/>
    </location>
</feature>
<feature type="domain" description="EamA" evidence="7">
    <location>
        <begin position="9"/>
        <end position="137"/>
    </location>
</feature>
<name>A0ABP8EAB9_9FLAO</name>
<comment type="caution">
    <text evidence="8">The sequence shown here is derived from an EMBL/GenBank/DDBJ whole genome shotgun (WGS) entry which is preliminary data.</text>
</comment>
<feature type="transmembrane region" description="Helical" evidence="6">
    <location>
        <begin position="67"/>
        <end position="86"/>
    </location>
</feature>
<dbReference type="RefSeq" id="WP_139000918.1">
    <property type="nucleotide sequence ID" value="NZ_BAABAV010000001.1"/>
</dbReference>
<evidence type="ECO:0000313" key="9">
    <source>
        <dbReference type="Proteomes" id="UP001500027"/>
    </source>
</evidence>
<dbReference type="Proteomes" id="UP001500027">
    <property type="component" value="Unassembled WGS sequence"/>
</dbReference>
<evidence type="ECO:0000259" key="7">
    <source>
        <dbReference type="Pfam" id="PF00892"/>
    </source>
</evidence>
<accession>A0ABP8EAB9</accession>